<dbReference type="GO" id="GO:0036503">
    <property type="term" value="P:ERAD pathway"/>
    <property type="evidence" value="ECO:0007669"/>
    <property type="project" value="InterPro"/>
</dbReference>
<evidence type="ECO:0000313" key="13">
    <source>
        <dbReference type="Proteomes" id="UP001152799"/>
    </source>
</evidence>
<evidence type="ECO:0000256" key="7">
    <source>
        <dbReference type="ARBA" id="ARBA00035685"/>
    </source>
</evidence>
<dbReference type="PANTHER" id="PTHR15486:SF96">
    <property type="entry name" value="LIPID DROPLET-REGULATING VLDL ASSEMBLY FACTOR AUP1"/>
    <property type="match status" value="1"/>
</dbReference>
<dbReference type="Gene3D" id="1.10.8.10">
    <property type="entry name" value="DNA helicase RuvA subunit, C-terminal domain"/>
    <property type="match status" value="1"/>
</dbReference>
<evidence type="ECO:0000256" key="1">
    <source>
        <dbReference type="ARBA" id="ARBA00004406"/>
    </source>
</evidence>
<proteinExistence type="inferred from homology"/>
<feature type="domain" description="CUE" evidence="11">
    <location>
        <begin position="289"/>
        <end position="330"/>
    </location>
</feature>
<protein>
    <recommendedName>
        <fullName evidence="7">Lipid droplet-regulating VLDL assembly factor AUP1</fullName>
    </recommendedName>
    <alternativeName>
        <fullName evidence="8">Ancient ubiquitous protein 1</fullName>
    </alternativeName>
</protein>
<evidence type="ECO:0000256" key="4">
    <source>
        <dbReference type="ARBA" id="ARBA00022824"/>
    </source>
</evidence>
<dbReference type="CDD" id="cd14420">
    <property type="entry name" value="CUE_AUP1"/>
    <property type="match status" value="1"/>
</dbReference>
<evidence type="ECO:0000256" key="2">
    <source>
        <dbReference type="ARBA" id="ARBA00004502"/>
    </source>
</evidence>
<accession>A0A9N9MTR0</accession>
<dbReference type="Proteomes" id="UP001152799">
    <property type="component" value="Chromosome 3"/>
</dbReference>
<evidence type="ECO:0000256" key="10">
    <source>
        <dbReference type="SAM" id="Phobius"/>
    </source>
</evidence>
<keyword evidence="4" id="KW-0256">Endoplasmic reticulum</keyword>
<feature type="transmembrane region" description="Helical" evidence="10">
    <location>
        <begin position="20"/>
        <end position="53"/>
    </location>
</feature>
<feature type="compositionally biased region" description="Polar residues" evidence="9">
    <location>
        <begin position="358"/>
        <end position="383"/>
    </location>
</feature>
<reference evidence="12" key="1">
    <citation type="submission" date="2022-01" db="EMBL/GenBank/DDBJ databases">
        <authorList>
            <person name="King R."/>
        </authorList>
    </citation>
    <scope>NUCLEOTIDE SEQUENCE</scope>
</reference>
<dbReference type="GO" id="GO:0005789">
    <property type="term" value="C:endoplasmic reticulum membrane"/>
    <property type="evidence" value="ECO:0007669"/>
    <property type="project" value="UniProtKB-SubCell"/>
</dbReference>
<dbReference type="GO" id="GO:0043130">
    <property type="term" value="F:ubiquitin binding"/>
    <property type="evidence" value="ECO:0007669"/>
    <property type="project" value="InterPro"/>
</dbReference>
<keyword evidence="10" id="KW-1133">Transmembrane helix</keyword>
<evidence type="ECO:0000259" key="11">
    <source>
        <dbReference type="SMART" id="SM00546"/>
    </source>
</evidence>
<gene>
    <name evidence="12" type="ORF">CEUTPL_LOCUS7480</name>
</gene>
<keyword evidence="5 10" id="KW-0472">Membrane</keyword>
<evidence type="ECO:0000256" key="5">
    <source>
        <dbReference type="ARBA" id="ARBA00023136"/>
    </source>
</evidence>
<evidence type="ECO:0000256" key="9">
    <source>
        <dbReference type="SAM" id="MobiDB-lite"/>
    </source>
</evidence>
<evidence type="ECO:0000313" key="12">
    <source>
        <dbReference type="EMBL" id="CAG9766909.1"/>
    </source>
</evidence>
<keyword evidence="3" id="KW-0551">Lipid droplet</keyword>
<dbReference type="AlphaFoldDB" id="A0A9N9MTR0"/>
<dbReference type="SMART" id="SM00546">
    <property type="entry name" value="CUE"/>
    <property type="match status" value="1"/>
</dbReference>
<dbReference type="EMBL" id="OU892279">
    <property type="protein sequence ID" value="CAG9766909.1"/>
    <property type="molecule type" value="Genomic_DNA"/>
</dbReference>
<feature type="compositionally biased region" description="Low complexity" evidence="9">
    <location>
        <begin position="337"/>
        <end position="357"/>
    </location>
</feature>
<keyword evidence="10" id="KW-0812">Transmembrane</keyword>
<feature type="region of interest" description="Disordered" evidence="9">
    <location>
        <begin position="334"/>
        <end position="391"/>
    </location>
</feature>
<dbReference type="OrthoDB" id="1854593at2759"/>
<evidence type="ECO:0000256" key="6">
    <source>
        <dbReference type="ARBA" id="ARBA00035634"/>
    </source>
</evidence>
<dbReference type="GO" id="GO:0005811">
    <property type="term" value="C:lipid droplet"/>
    <property type="evidence" value="ECO:0007669"/>
    <property type="project" value="UniProtKB-SubCell"/>
</dbReference>
<name>A0A9N9MTR0_9CUCU</name>
<dbReference type="SUPFAM" id="SSF69593">
    <property type="entry name" value="Glycerol-3-phosphate (1)-acyltransferase"/>
    <property type="match status" value="1"/>
</dbReference>
<organism evidence="12 13">
    <name type="scientific">Ceutorhynchus assimilis</name>
    <name type="common">cabbage seed weevil</name>
    <dbReference type="NCBI Taxonomy" id="467358"/>
    <lineage>
        <taxon>Eukaryota</taxon>
        <taxon>Metazoa</taxon>
        <taxon>Ecdysozoa</taxon>
        <taxon>Arthropoda</taxon>
        <taxon>Hexapoda</taxon>
        <taxon>Insecta</taxon>
        <taxon>Pterygota</taxon>
        <taxon>Neoptera</taxon>
        <taxon>Endopterygota</taxon>
        <taxon>Coleoptera</taxon>
        <taxon>Polyphaga</taxon>
        <taxon>Cucujiformia</taxon>
        <taxon>Curculionidae</taxon>
        <taxon>Ceutorhynchinae</taxon>
        <taxon>Ceutorhynchus</taxon>
    </lineage>
</organism>
<evidence type="ECO:0000256" key="3">
    <source>
        <dbReference type="ARBA" id="ARBA00022677"/>
    </source>
</evidence>
<comment type="similarity">
    <text evidence="6">Belongs to the AUP1 family.</text>
</comment>
<comment type="subcellular location">
    <subcellularLocation>
        <location evidence="1">Endoplasmic reticulum membrane</location>
        <topology evidence="1">Peripheral membrane protein</topology>
    </subcellularLocation>
    <subcellularLocation>
        <location evidence="2">Lipid droplet</location>
    </subcellularLocation>
</comment>
<keyword evidence="13" id="KW-1185">Reference proteome</keyword>
<dbReference type="PANTHER" id="PTHR15486">
    <property type="entry name" value="ANCIENT UBIQUITOUS PROTEIN"/>
    <property type="match status" value="1"/>
</dbReference>
<dbReference type="InterPro" id="IPR003892">
    <property type="entry name" value="CUE"/>
</dbReference>
<sequence length="417" mass="46462">MTNLGIKHLVNYSRFPDNEVKILLAVLYLPLGIILLLLRCTLTLVLLILGQILPDSPPIQSFLNNLALLCFGIIVSVENSKKKENVEVFVANSLSMFDHVAISKAIGKLLPINKTPFQSIPGLGTTDLGSVNSTEAFKTKLEKTTKEKKAPVLICPEESATNGKALLKFNSKYFSFFQKVQPLCITIKRPLLDISISTLGSTYINDILYYMFSPFTNYTVKFLPSMEKKSLSEDEFADIVRQNIASELKIEATGFSSSDVSEWTKRQMAEARRRNIERANAQYRLPNPELVRMASLVKEVLPYVPLSAIYNDLSVTRSVDTTITNILEGRVRFIPEQTTSTPQTSSVSNQQPSTSTSYGNVASTSNSTPSPAQMNMGASTFGKNATERTRSFQERKEQLIAAARRLYIEKHNLDIPL</sequence>
<evidence type="ECO:0000256" key="8">
    <source>
        <dbReference type="ARBA" id="ARBA00035713"/>
    </source>
</evidence>
<dbReference type="InterPro" id="IPR048056">
    <property type="entry name" value="AUP1_CUE"/>
</dbReference>